<evidence type="ECO:0000256" key="1">
    <source>
        <dbReference type="SAM" id="MobiDB-lite"/>
    </source>
</evidence>
<organism evidence="2 3">
    <name type="scientific">Ensete ventricosum</name>
    <name type="common">Abyssinian banana</name>
    <name type="synonym">Musa ensete</name>
    <dbReference type="NCBI Taxonomy" id="4639"/>
    <lineage>
        <taxon>Eukaryota</taxon>
        <taxon>Viridiplantae</taxon>
        <taxon>Streptophyta</taxon>
        <taxon>Embryophyta</taxon>
        <taxon>Tracheophyta</taxon>
        <taxon>Spermatophyta</taxon>
        <taxon>Magnoliopsida</taxon>
        <taxon>Liliopsida</taxon>
        <taxon>Zingiberales</taxon>
        <taxon>Musaceae</taxon>
        <taxon>Ensete</taxon>
    </lineage>
</organism>
<evidence type="ECO:0000313" key="3">
    <source>
        <dbReference type="Proteomes" id="UP000287651"/>
    </source>
</evidence>
<accession>A0A426X839</accession>
<name>A0A426X839_ENSVE</name>
<sequence length="203" mass="22334">MIEACLDSSPTEWTSPMVDNSVLAPSADETKLVEGLWGILFASRGLRKHSKRAAPKEPTDASGSTTEAPAEKGRELVSKGKEQVEVEEVPERGYSIKDLCEVEGRAGVDGCFASIMIRLKTVEVSAGTLHAALMKQLFECSSEELMKWVAKSTVKLGASQELVVAIKRRVKEPKETIEWLRVEVWSFLPDLEEDLDPSVVVEC</sequence>
<reference evidence="2 3" key="1">
    <citation type="journal article" date="2014" name="Agronomy (Basel)">
        <title>A Draft Genome Sequence for Ensete ventricosum, the Drought-Tolerant Tree Against Hunger.</title>
        <authorList>
            <person name="Harrison J."/>
            <person name="Moore K.A."/>
            <person name="Paszkiewicz K."/>
            <person name="Jones T."/>
            <person name="Grant M."/>
            <person name="Ambacheew D."/>
            <person name="Muzemil S."/>
            <person name="Studholme D.J."/>
        </authorList>
    </citation>
    <scope>NUCLEOTIDE SEQUENCE [LARGE SCALE GENOMIC DNA]</scope>
</reference>
<feature type="compositionally biased region" description="Basic and acidic residues" evidence="1">
    <location>
        <begin position="69"/>
        <end position="82"/>
    </location>
</feature>
<proteinExistence type="predicted"/>
<dbReference type="AlphaFoldDB" id="A0A426X839"/>
<gene>
    <name evidence="2" type="ORF">B296_00051126</name>
</gene>
<protein>
    <submittedName>
        <fullName evidence="2">Uncharacterized protein</fullName>
    </submittedName>
</protein>
<evidence type="ECO:0000313" key="2">
    <source>
        <dbReference type="EMBL" id="RRT35600.1"/>
    </source>
</evidence>
<comment type="caution">
    <text evidence="2">The sequence shown here is derived from an EMBL/GenBank/DDBJ whole genome shotgun (WGS) entry which is preliminary data.</text>
</comment>
<feature type="region of interest" description="Disordered" evidence="1">
    <location>
        <begin position="50"/>
        <end position="82"/>
    </location>
</feature>
<dbReference type="Proteomes" id="UP000287651">
    <property type="component" value="Unassembled WGS sequence"/>
</dbReference>
<dbReference type="EMBL" id="AMZH03024797">
    <property type="protein sequence ID" value="RRT35600.1"/>
    <property type="molecule type" value="Genomic_DNA"/>
</dbReference>